<name>A0A1H3TUL7_9BURK</name>
<evidence type="ECO:0000256" key="1">
    <source>
        <dbReference type="SAM" id="Coils"/>
    </source>
</evidence>
<dbReference type="EMBL" id="FNPE01000032">
    <property type="protein sequence ID" value="SDZ53405.1"/>
    <property type="molecule type" value="Genomic_DNA"/>
</dbReference>
<dbReference type="RefSeq" id="WP_244160567.1">
    <property type="nucleotide sequence ID" value="NZ_CP141274.1"/>
</dbReference>
<dbReference type="AlphaFoldDB" id="A0A1H3TUL7"/>
<protein>
    <submittedName>
        <fullName evidence="2">Uncharacterized protein</fullName>
    </submittedName>
</protein>
<organism evidence="2 3">
    <name type="scientific">Delftia lacustris</name>
    <dbReference type="NCBI Taxonomy" id="558537"/>
    <lineage>
        <taxon>Bacteria</taxon>
        <taxon>Pseudomonadati</taxon>
        <taxon>Pseudomonadota</taxon>
        <taxon>Betaproteobacteria</taxon>
        <taxon>Burkholderiales</taxon>
        <taxon>Comamonadaceae</taxon>
        <taxon>Delftia</taxon>
    </lineage>
</organism>
<evidence type="ECO:0000313" key="3">
    <source>
        <dbReference type="Proteomes" id="UP000183417"/>
    </source>
</evidence>
<feature type="coiled-coil region" evidence="1">
    <location>
        <begin position="42"/>
        <end position="69"/>
    </location>
</feature>
<evidence type="ECO:0000313" key="2">
    <source>
        <dbReference type="EMBL" id="SDZ53405.1"/>
    </source>
</evidence>
<sequence>MSKTETQSDAQKLSALLNVAMAFDHGRIGTDRRFVEMDATVVASVDAELRRLDAENKALREAWRVLEEDLEYVGGGEYALLVSERQKFREVLERIDSQAAAKTGDAA</sequence>
<gene>
    <name evidence="2" type="ORF">SAMN05421547_13251</name>
</gene>
<reference evidence="2 3" key="1">
    <citation type="submission" date="2016-10" db="EMBL/GenBank/DDBJ databases">
        <authorList>
            <person name="de Groot N.N."/>
        </authorList>
    </citation>
    <scope>NUCLEOTIDE SEQUENCE [LARGE SCALE GENOMIC DNA]</scope>
    <source>
        <strain evidence="2 3">LMG 24775</strain>
    </source>
</reference>
<dbReference type="GeneID" id="94691375"/>
<proteinExistence type="predicted"/>
<dbReference type="Proteomes" id="UP000183417">
    <property type="component" value="Unassembled WGS sequence"/>
</dbReference>
<keyword evidence="1" id="KW-0175">Coiled coil</keyword>
<accession>A0A1H3TUL7</accession>